<gene>
    <name evidence="2" type="ORF">ENF18_02310</name>
</gene>
<sequence length="171" mass="19084">MDKKGISLVVMLMIILVMTFLIVAVVGFTQTSAFKTLIHNNRKRAFVASGAAEEFYISCIPNNDLLRYYFGTESGYSIGGHKDTVYVVGQERLVYVDTLQSSGGDQYFIWPVPFTHPYPLPGTVNGMQQFIYSFSTTGYVANSRYKRSFQVIAAYSKPYVGTAGAFGHTMY</sequence>
<comment type="caution">
    <text evidence="2">The sequence shown here is derived from an EMBL/GenBank/DDBJ whole genome shotgun (WGS) entry which is preliminary data.</text>
</comment>
<accession>A0A7C0VBW7</accession>
<proteinExistence type="predicted"/>
<evidence type="ECO:0000313" key="2">
    <source>
        <dbReference type="EMBL" id="HDI82608.1"/>
    </source>
</evidence>
<keyword evidence="1" id="KW-1133">Transmembrane helix</keyword>
<evidence type="ECO:0000256" key="1">
    <source>
        <dbReference type="SAM" id="Phobius"/>
    </source>
</evidence>
<name>A0A7C0VBW7_UNCW3</name>
<keyword evidence="1" id="KW-0472">Membrane</keyword>
<dbReference type="EMBL" id="DQWE01000103">
    <property type="protein sequence ID" value="HDI82608.1"/>
    <property type="molecule type" value="Genomic_DNA"/>
</dbReference>
<keyword evidence="1" id="KW-0812">Transmembrane</keyword>
<organism evidence="2">
    <name type="scientific">candidate division WOR-3 bacterium</name>
    <dbReference type="NCBI Taxonomy" id="2052148"/>
    <lineage>
        <taxon>Bacteria</taxon>
        <taxon>Bacteria division WOR-3</taxon>
    </lineage>
</organism>
<feature type="transmembrane region" description="Helical" evidence="1">
    <location>
        <begin position="6"/>
        <end position="28"/>
    </location>
</feature>
<protein>
    <submittedName>
        <fullName evidence="2">Uncharacterized protein</fullName>
    </submittedName>
</protein>
<reference evidence="2" key="1">
    <citation type="journal article" date="2020" name="mSystems">
        <title>Genome- and Community-Level Interaction Insights into Carbon Utilization and Element Cycling Functions of Hydrothermarchaeota in Hydrothermal Sediment.</title>
        <authorList>
            <person name="Zhou Z."/>
            <person name="Liu Y."/>
            <person name="Xu W."/>
            <person name="Pan J."/>
            <person name="Luo Z.H."/>
            <person name="Li M."/>
        </authorList>
    </citation>
    <scope>NUCLEOTIDE SEQUENCE [LARGE SCALE GENOMIC DNA]</scope>
    <source>
        <strain evidence="2">HyVt-102</strain>
    </source>
</reference>
<dbReference type="AlphaFoldDB" id="A0A7C0VBW7"/>
<dbReference type="Proteomes" id="UP000885847">
    <property type="component" value="Unassembled WGS sequence"/>
</dbReference>